<proteinExistence type="inferred from homology"/>
<dbReference type="Pfam" id="PF08352">
    <property type="entry name" value="oligo_HPY"/>
    <property type="match status" value="1"/>
</dbReference>
<dbReference type="Pfam" id="PF00005">
    <property type="entry name" value="ABC_tran"/>
    <property type="match status" value="1"/>
</dbReference>
<protein>
    <submittedName>
        <fullName evidence="9">ABC transporter ATP-binding protein</fullName>
    </submittedName>
</protein>
<feature type="domain" description="ABC transporter" evidence="8">
    <location>
        <begin position="2"/>
        <end position="246"/>
    </location>
</feature>
<gene>
    <name evidence="9" type="ORF">ER308_18270</name>
</gene>
<evidence type="ECO:0000256" key="4">
    <source>
        <dbReference type="ARBA" id="ARBA00022475"/>
    </source>
</evidence>
<evidence type="ECO:0000259" key="8">
    <source>
        <dbReference type="PROSITE" id="PS50893"/>
    </source>
</evidence>
<keyword evidence="10" id="KW-1185">Reference proteome</keyword>
<dbReference type="InterPro" id="IPR050388">
    <property type="entry name" value="ABC_Ni/Peptide_Import"/>
</dbReference>
<accession>A0A411YJD5</accession>
<dbReference type="SUPFAM" id="SSF52540">
    <property type="entry name" value="P-loop containing nucleoside triphosphate hydrolases"/>
    <property type="match status" value="1"/>
</dbReference>
<dbReference type="FunFam" id="3.40.50.300:FF:000016">
    <property type="entry name" value="Oligopeptide ABC transporter ATP-binding component"/>
    <property type="match status" value="1"/>
</dbReference>
<keyword evidence="5" id="KW-0547">Nucleotide-binding</keyword>
<organism evidence="9 10">
    <name type="scientific">Egibacter rhizosphaerae</name>
    <dbReference type="NCBI Taxonomy" id="1670831"/>
    <lineage>
        <taxon>Bacteria</taxon>
        <taxon>Bacillati</taxon>
        <taxon>Actinomycetota</taxon>
        <taxon>Nitriliruptoria</taxon>
        <taxon>Egibacterales</taxon>
        <taxon>Egibacteraceae</taxon>
        <taxon>Egibacter</taxon>
    </lineage>
</organism>
<dbReference type="AlphaFoldDB" id="A0A411YJD5"/>
<dbReference type="GO" id="GO:0005524">
    <property type="term" value="F:ATP binding"/>
    <property type="evidence" value="ECO:0007669"/>
    <property type="project" value="UniProtKB-KW"/>
</dbReference>
<sequence length="320" mass="34414">MIEVSDLSVRAGGVRAVDEVSFSIEPGRRLGLIGESGSGKTLTALAIMGLLPDGVTATGSVRYRGDEILHLSEHDRAKLRGEVMGMVFQEPLTALNPVMRIGEQIAETLRIHRGASRREGRAAAGELLRRVQMPDPEDKLRSYPHQLSGGQRQRVVLAIAIACSPELVIADEPTTALDVTVQAEILRLLDAVTVEQAAFLLITHDLPVVSSTCDEVLVMYGGRIVERGPTDAVFARPRHPYTAGLLDALPDLDEAAGARLRAIPGTVPALGAFPSGCVFRDRCERADGTCAREPALTWDRDRAAACWHPLGGPVAEEVVR</sequence>
<comment type="similarity">
    <text evidence="2">Belongs to the ABC transporter superfamily.</text>
</comment>
<dbReference type="GO" id="GO:0015833">
    <property type="term" value="P:peptide transport"/>
    <property type="evidence" value="ECO:0007669"/>
    <property type="project" value="InterPro"/>
</dbReference>
<evidence type="ECO:0000256" key="1">
    <source>
        <dbReference type="ARBA" id="ARBA00004202"/>
    </source>
</evidence>
<evidence type="ECO:0000256" key="3">
    <source>
        <dbReference type="ARBA" id="ARBA00022448"/>
    </source>
</evidence>
<keyword evidence="4" id="KW-1003">Cell membrane</keyword>
<dbReference type="Gene3D" id="3.40.50.300">
    <property type="entry name" value="P-loop containing nucleotide triphosphate hydrolases"/>
    <property type="match status" value="1"/>
</dbReference>
<evidence type="ECO:0000256" key="6">
    <source>
        <dbReference type="ARBA" id="ARBA00022840"/>
    </source>
</evidence>
<dbReference type="PROSITE" id="PS50893">
    <property type="entry name" value="ABC_TRANSPORTER_2"/>
    <property type="match status" value="1"/>
</dbReference>
<reference evidence="9 10" key="1">
    <citation type="submission" date="2019-01" db="EMBL/GenBank/DDBJ databases">
        <title>Egibacter rhizosphaerae EGI 80759T.</title>
        <authorList>
            <person name="Chen D.-D."/>
            <person name="Tian Y."/>
            <person name="Jiao J.-Y."/>
            <person name="Zhang X.-T."/>
            <person name="Zhang Y.-G."/>
            <person name="Zhang Y."/>
            <person name="Xiao M."/>
            <person name="Shu W.-S."/>
            <person name="Li W.-J."/>
        </authorList>
    </citation>
    <scope>NUCLEOTIDE SEQUENCE [LARGE SCALE GENOMIC DNA]</scope>
    <source>
        <strain evidence="9 10">EGI 80759</strain>
    </source>
</reference>
<dbReference type="Proteomes" id="UP000291469">
    <property type="component" value="Chromosome"/>
</dbReference>
<dbReference type="PANTHER" id="PTHR43297">
    <property type="entry name" value="OLIGOPEPTIDE TRANSPORT ATP-BINDING PROTEIN APPD"/>
    <property type="match status" value="1"/>
</dbReference>
<evidence type="ECO:0000256" key="7">
    <source>
        <dbReference type="ARBA" id="ARBA00023136"/>
    </source>
</evidence>
<dbReference type="GO" id="GO:0005886">
    <property type="term" value="C:plasma membrane"/>
    <property type="evidence" value="ECO:0007669"/>
    <property type="project" value="UniProtKB-SubCell"/>
</dbReference>
<comment type="subcellular location">
    <subcellularLocation>
        <location evidence="1">Cell membrane</location>
        <topology evidence="1">Peripheral membrane protein</topology>
    </subcellularLocation>
</comment>
<dbReference type="PROSITE" id="PS00211">
    <property type="entry name" value="ABC_TRANSPORTER_1"/>
    <property type="match status" value="1"/>
</dbReference>
<evidence type="ECO:0000256" key="2">
    <source>
        <dbReference type="ARBA" id="ARBA00005417"/>
    </source>
</evidence>
<dbReference type="PANTHER" id="PTHR43297:SF2">
    <property type="entry name" value="DIPEPTIDE TRANSPORT ATP-BINDING PROTEIN DPPD"/>
    <property type="match status" value="1"/>
</dbReference>
<name>A0A411YJD5_9ACTN</name>
<dbReference type="KEGG" id="erz:ER308_18270"/>
<dbReference type="NCBIfam" id="TIGR01727">
    <property type="entry name" value="oligo_HPY"/>
    <property type="match status" value="1"/>
</dbReference>
<dbReference type="InterPro" id="IPR017871">
    <property type="entry name" value="ABC_transporter-like_CS"/>
</dbReference>
<keyword evidence="6 9" id="KW-0067">ATP-binding</keyword>
<evidence type="ECO:0000313" key="9">
    <source>
        <dbReference type="EMBL" id="QBI21323.1"/>
    </source>
</evidence>
<dbReference type="InterPro" id="IPR003439">
    <property type="entry name" value="ABC_transporter-like_ATP-bd"/>
</dbReference>
<keyword evidence="3" id="KW-0813">Transport</keyword>
<evidence type="ECO:0000256" key="5">
    <source>
        <dbReference type="ARBA" id="ARBA00022741"/>
    </source>
</evidence>
<dbReference type="OrthoDB" id="3677453at2"/>
<dbReference type="GO" id="GO:0016887">
    <property type="term" value="F:ATP hydrolysis activity"/>
    <property type="evidence" value="ECO:0007669"/>
    <property type="project" value="InterPro"/>
</dbReference>
<evidence type="ECO:0000313" key="10">
    <source>
        <dbReference type="Proteomes" id="UP000291469"/>
    </source>
</evidence>
<dbReference type="InterPro" id="IPR027417">
    <property type="entry name" value="P-loop_NTPase"/>
</dbReference>
<dbReference type="InterPro" id="IPR003593">
    <property type="entry name" value="AAA+_ATPase"/>
</dbReference>
<dbReference type="CDD" id="cd03257">
    <property type="entry name" value="ABC_NikE_OppD_transporters"/>
    <property type="match status" value="1"/>
</dbReference>
<dbReference type="EMBL" id="CP036402">
    <property type="protein sequence ID" value="QBI21323.1"/>
    <property type="molecule type" value="Genomic_DNA"/>
</dbReference>
<dbReference type="SMART" id="SM00382">
    <property type="entry name" value="AAA"/>
    <property type="match status" value="1"/>
</dbReference>
<dbReference type="RefSeq" id="WP_131156316.1">
    <property type="nucleotide sequence ID" value="NZ_CP036402.1"/>
</dbReference>
<dbReference type="InterPro" id="IPR013563">
    <property type="entry name" value="Oligopep_ABC_C"/>
</dbReference>
<keyword evidence="7" id="KW-0472">Membrane</keyword>